<protein>
    <submittedName>
        <fullName evidence="2">Uncharacterized protein</fullName>
    </submittedName>
</protein>
<dbReference type="RefSeq" id="WP_103888740.1">
    <property type="nucleotide sequence ID" value="NZ_FNVU01000014.1"/>
</dbReference>
<sequence length="457" mass="49409">MSGTPAASGTPATALRLSEQERAAVGALLHFPLIAAINGRRSRRFPVGGSIPAGELAFTSNRPVQPLSEVERALVLAVVTGVTGWNFGISHHPGYAPALPNYPGTAGGRTFPSAAGFHTTEFFFTDDSGTYFLSSRDAAPAGELPVGAVPDSAVQDGAPDGTEGDGLDVDAWLSATTARYRKLSPERLWLPREEPYLEGHNTWIANHPGSLLVIPIADLAQHLIANLAFFLQNGYGVYDDVNGRPVPGADDPSLRHAGDPYPLSFVEQYTLAEASAELITSVYNGHLVLGALGLGGWTFDGIDRLSVLGASGDPAVPGLGFHVEHDDRWALPNPTGLTGVFETLARPHVRDATEAVQRFTERKFGPGGPFHPDTPGPWRDTRRVRSSAAPYDERFVRLLTDEVRYIDETFGKLPGTVPTVHILNYLQAQHLDPDFYDHHFTPGAYLPTHRDHQTTWH</sequence>
<evidence type="ECO:0000313" key="2">
    <source>
        <dbReference type="EMBL" id="SEG83235.1"/>
    </source>
</evidence>
<feature type="region of interest" description="Disordered" evidence="1">
    <location>
        <begin position="362"/>
        <end position="384"/>
    </location>
</feature>
<dbReference type="OrthoDB" id="5464610at2"/>
<dbReference type="AlphaFoldDB" id="A0A1H6DEX7"/>
<organism evidence="2 3">
    <name type="scientific">Actinacidiphila yanglinensis</name>
    <dbReference type="NCBI Taxonomy" id="310779"/>
    <lineage>
        <taxon>Bacteria</taxon>
        <taxon>Bacillati</taxon>
        <taxon>Actinomycetota</taxon>
        <taxon>Actinomycetes</taxon>
        <taxon>Kitasatosporales</taxon>
        <taxon>Streptomycetaceae</taxon>
        <taxon>Actinacidiphila</taxon>
    </lineage>
</organism>
<evidence type="ECO:0000313" key="3">
    <source>
        <dbReference type="Proteomes" id="UP000236754"/>
    </source>
</evidence>
<gene>
    <name evidence="2" type="ORF">SAMN05216223_11428</name>
</gene>
<dbReference type="Proteomes" id="UP000236754">
    <property type="component" value="Unassembled WGS sequence"/>
</dbReference>
<evidence type="ECO:0000256" key="1">
    <source>
        <dbReference type="SAM" id="MobiDB-lite"/>
    </source>
</evidence>
<dbReference type="EMBL" id="FNVU01000014">
    <property type="protein sequence ID" value="SEG83235.1"/>
    <property type="molecule type" value="Genomic_DNA"/>
</dbReference>
<accession>A0A1H6DEX7</accession>
<keyword evidence="3" id="KW-1185">Reference proteome</keyword>
<reference evidence="2 3" key="1">
    <citation type="submission" date="2016-10" db="EMBL/GenBank/DDBJ databases">
        <authorList>
            <person name="de Groot N.N."/>
        </authorList>
    </citation>
    <scope>NUCLEOTIDE SEQUENCE [LARGE SCALE GENOMIC DNA]</scope>
    <source>
        <strain evidence="2 3">CGMCC 4.2023</strain>
    </source>
</reference>
<name>A0A1H6DEX7_9ACTN</name>
<proteinExistence type="predicted"/>